<accession>A0A0C2ZYN8</accession>
<proteinExistence type="predicted"/>
<reference evidence="1 2" key="1">
    <citation type="submission" date="2014-04" db="EMBL/GenBank/DDBJ databases">
        <authorList>
            <consortium name="DOE Joint Genome Institute"/>
            <person name="Kuo A."/>
            <person name="Kohler A."/>
            <person name="Nagy L.G."/>
            <person name="Floudas D."/>
            <person name="Copeland A."/>
            <person name="Barry K.W."/>
            <person name="Cichocki N."/>
            <person name="Veneault-Fourrey C."/>
            <person name="LaButti K."/>
            <person name="Lindquist E.A."/>
            <person name="Lipzen A."/>
            <person name="Lundell T."/>
            <person name="Morin E."/>
            <person name="Murat C."/>
            <person name="Sun H."/>
            <person name="Tunlid A."/>
            <person name="Henrissat B."/>
            <person name="Grigoriev I.V."/>
            <person name="Hibbett D.S."/>
            <person name="Martin F."/>
            <person name="Nordberg H.P."/>
            <person name="Cantor M.N."/>
            <person name="Hua S.X."/>
        </authorList>
    </citation>
    <scope>NUCLEOTIDE SEQUENCE [LARGE SCALE GENOMIC DNA]</scope>
    <source>
        <strain evidence="1 2">Foug A</strain>
    </source>
</reference>
<dbReference type="STRING" id="1036808.A0A0C2ZYN8"/>
<dbReference type="Pfam" id="PF20414">
    <property type="entry name" value="DUF6698"/>
    <property type="match status" value="1"/>
</dbReference>
<dbReference type="Proteomes" id="UP000053989">
    <property type="component" value="Unassembled WGS sequence"/>
</dbReference>
<dbReference type="InParanoid" id="A0A0C2ZYN8"/>
<dbReference type="EMBL" id="KN822099">
    <property type="protein sequence ID" value="KIM57567.1"/>
    <property type="molecule type" value="Genomic_DNA"/>
</dbReference>
<evidence type="ECO:0000313" key="1">
    <source>
        <dbReference type="EMBL" id="KIM57567.1"/>
    </source>
</evidence>
<dbReference type="HOGENOM" id="CLU_2980440_0_0_1"/>
<reference evidence="2" key="2">
    <citation type="submission" date="2015-01" db="EMBL/GenBank/DDBJ databases">
        <title>Evolutionary Origins and Diversification of the Mycorrhizal Mutualists.</title>
        <authorList>
            <consortium name="DOE Joint Genome Institute"/>
            <consortium name="Mycorrhizal Genomics Consortium"/>
            <person name="Kohler A."/>
            <person name="Kuo A."/>
            <person name="Nagy L.G."/>
            <person name="Floudas D."/>
            <person name="Copeland A."/>
            <person name="Barry K.W."/>
            <person name="Cichocki N."/>
            <person name="Veneault-Fourrey C."/>
            <person name="LaButti K."/>
            <person name="Lindquist E.A."/>
            <person name="Lipzen A."/>
            <person name="Lundell T."/>
            <person name="Morin E."/>
            <person name="Murat C."/>
            <person name="Riley R."/>
            <person name="Ohm R."/>
            <person name="Sun H."/>
            <person name="Tunlid A."/>
            <person name="Henrissat B."/>
            <person name="Grigoriev I.V."/>
            <person name="Hibbett D.S."/>
            <person name="Martin F."/>
        </authorList>
    </citation>
    <scope>NUCLEOTIDE SEQUENCE [LARGE SCALE GENOMIC DNA]</scope>
    <source>
        <strain evidence="2">Foug A</strain>
    </source>
</reference>
<dbReference type="OrthoDB" id="3160134at2759"/>
<gene>
    <name evidence="1" type="ORF">SCLCIDRAFT_130259</name>
</gene>
<dbReference type="AlphaFoldDB" id="A0A0C2ZYN8"/>
<evidence type="ECO:0000313" key="2">
    <source>
        <dbReference type="Proteomes" id="UP000053989"/>
    </source>
</evidence>
<organism evidence="1 2">
    <name type="scientific">Scleroderma citrinum Foug A</name>
    <dbReference type="NCBI Taxonomy" id="1036808"/>
    <lineage>
        <taxon>Eukaryota</taxon>
        <taxon>Fungi</taxon>
        <taxon>Dikarya</taxon>
        <taxon>Basidiomycota</taxon>
        <taxon>Agaricomycotina</taxon>
        <taxon>Agaricomycetes</taxon>
        <taxon>Agaricomycetidae</taxon>
        <taxon>Boletales</taxon>
        <taxon>Sclerodermatineae</taxon>
        <taxon>Sclerodermataceae</taxon>
        <taxon>Scleroderma</taxon>
    </lineage>
</organism>
<name>A0A0C2ZYN8_9AGAM</name>
<dbReference type="InterPro" id="IPR046521">
    <property type="entry name" value="DUF6698"/>
</dbReference>
<protein>
    <submittedName>
        <fullName evidence="1">Uncharacterized protein</fullName>
    </submittedName>
</protein>
<sequence length="58" mass="6453">MNLIGPKWGLTEVLMNSQIQVAGDQWPVFLYANYTYDPEDPWNGLLQSGLLVSVGVTI</sequence>
<keyword evidence="2" id="KW-1185">Reference proteome</keyword>